<reference evidence="1 2" key="1">
    <citation type="journal article" date="2015" name="Nature">
        <title>rRNA introns, odd ribosomes, and small enigmatic genomes across a large radiation of phyla.</title>
        <authorList>
            <person name="Brown C.T."/>
            <person name="Hug L.A."/>
            <person name="Thomas B.C."/>
            <person name="Sharon I."/>
            <person name="Castelle C.J."/>
            <person name="Singh A."/>
            <person name="Wilkins M.J."/>
            <person name="Williams K.H."/>
            <person name="Banfield J.F."/>
        </authorList>
    </citation>
    <scope>NUCLEOTIDE SEQUENCE [LARGE SCALE GENOMIC DNA]</scope>
</reference>
<evidence type="ECO:0000313" key="1">
    <source>
        <dbReference type="EMBL" id="KKT36388.1"/>
    </source>
</evidence>
<dbReference type="EMBL" id="LCHM01000039">
    <property type="protein sequence ID" value="KKT36388.1"/>
    <property type="molecule type" value="Genomic_DNA"/>
</dbReference>
<name>A0A0G1GPX4_9BACT</name>
<organism evidence="1 2">
    <name type="scientific">Candidatus Gottesmanbacteria bacterium GW2011_GWB1_44_11c</name>
    <dbReference type="NCBI Taxonomy" id="1618447"/>
    <lineage>
        <taxon>Bacteria</taxon>
        <taxon>Candidatus Gottesmaniibacteriota</taxon>
    </lineage>
</organism>
<dbReference type="Proteomes" id="UP000034617">
    <property type="component" value="Unassembled WGS sequence"/>
</dbReference>
<proteinExistence type="predicted"/>
<protein>
    <submittedName>
        <fullName evidence="1">Uncharacterized protein</fullName>
    </submittedName>
</protein>
<gene>
    <name evidence="1" type="ORF">UW22_C0039G0008</name>
</gene>
<accession>A0A0G1GPX4</accession>
<dbReference type="AlphaFoldDB" id="A0A0G1GPX4"/>
<sequence length="40" mass="4682">MKNWIIRPGEDVYKVDKATGTIKRGHLQIDLNAKELSWQE</sequence>
<comment type="caution">
    <text evidence="1">The sequence shown here is derived from an EMBL/GenBank/DDBJ whole genome shotgun (WGS) entry which is preliminary data.</text>
</comment>
<evidence type="ECO:0000313" key="2">
    <source>
        <dbReference type="Proteomes" id="UP000034617"/>
    </source>
</evidence>